<evidence type="ECO:0000256" key="8">
    <source>
        <dbReference type="SAM" id="MobiDB-lite"/>
    </source>
</evidence>
<organism evidence="10 11">
    <name type="scientific">Saccharomycodes ludwigii</name>
    <dbReference type="NCBI Taxonomy" id="36035"/>
    <lineage>
        <taxon>Eukaryota</taxon>
        <taxon>Fungi</taxon>
        <taxon>Dikarya</taxon>
        <taxon>Ascomycota</taxon>
        <taxon>Saccharomycotina</taxon>
        <taxon>Saccharomycetes</taxon>
        <taxon>Saccharomycodales</taxon>
        <taxon>Saccharomycodaceae</taxon>
        <taxon>Saccharomycodes</taxon>
    </lineage>
</organism>
<keyword evidence="6" id="KW-0804">Transcription</keyword>
<feature type="compositionally biased region" description="Low complexity" evidence="8">
    <location>
        <begin position="589"/>
        <end position="603"/>
    </location>
</feature>
<dbReference type="CDD" id="cd00067">
    <property type="entry name" value="GAL4"/>
    <property type="match status" value="1"/>
</dbReference>
<dbReference type="PANTHER" id="PTHR31845">
    <property type="entry name" value="FINGER DOMAIN PROTEIN, PUTATIVE-RELATED"/>
    <property type="match status" value="1"/>
</dbReference>
<keyword evidence="5" id="KW-0238">DNA-binding</keyword>
<evidence type="ECO:0000256" key="7">
    <source>
        <dbReference type="ARBA" id="ARBA00023242"/>
    </source>
</evidence>
<keyword evidence="4" id="KW-0805">Transcription regulation</keyword>
<evidence type="ECO:0000256" key="3">
    <source>
        <dbReference type="ARBA" id="ARBA00022833"/>
    </source>
</evidence>
<dbReference type="AlphaFoldDB" id="A0A376B8A4"/>
<feature type="compositionally biased region" description="Basic and acidic residues" evidence="8">
    <location>
        <begin position="1"/>
        <end position="12"/>
    </location>
</feature>
<keyword evidence="2" id="KW-0479">Metal-binding</keyword>
<protein>
    <recommendedName>
        <fullName evidence="9">Zn(2)-C6 fungal-type domain-containing protein</fullName>
    </recommendedName>
</protein>
<dbReference type="VEuPathDB" id="FungiDB:SCODWIG_02653"/>
<feature type="region of interest" description="Disordered" evidence="8">
    <location>
        <begin position="1"/>
        <end position="23"/>
    </location>
</feature>
<comment type="subcellular location">
    <subcellularLocation>
        <location evidence="1">Nucleus</location>
    </subcellularLocation>
</comment>
<dbReference type="GO" id="GO:0000976">
    <property type="term" value="F:transcription cis-regulatory region binding"/>
    <property type="evidence" value="ECO:0007669"/>
    <property type="project" value="TreeGrafter"/>
</dbReference>
<proteinExistence type="predicted"/>
<evidence type="ECO:0000313" key="11">
    <source>
        <dbReference type="Proteomes" id="UP000262825"/>
    </source>
</evidence>
<keyword evidence="3" id="KW-0862">Zinc</keyword>
<dbReference type="InterPro" id="IPR051089">
    <property type="entry name" value="prtT"/>
</dbReference>
<dbReference type="SUPFAM" id="SSF57701">
    <property type="entry name" value="Zn2/Cys6 DNA-binding domain"/>
    <property type="match status" value="1"/>
</dbReference>
<reference evidence="11" key="1">
    <citation type="submission" date="2018-06" db="EMBL/GenBank/DDBJ databases">
        <authorList>
            <person name="Guldener U."/>
        </authorList>
    </citation>
    <scope>NUCLEOTIDE SEQUENCE [LARGE SCALE GENOMIC DNA]</scope>
    <source>
        <strain evidence="11">UTAD17</strain>
    </source>
</reference>
<dbReference type="GO" id="GO:0000981">
    <property type="term" value="F:DNA-binding transcription factor activity, RNA polymerase II-specific"/>
    <property type="evidence" value="ECO:0007669"/>
    <property type="project" value="InterPro"/>
</dbReference>
<evidence type="ECO:0000256" key="5">
    <source>
        <dbReference type="ARBA" id="ARBA00023125"/>
    </source>
</evidence>
<dbReference type="EMBL" id="UFAJ01000489">
    <property type="protein sequence ID" value="SSD60892.1"/>
    <property type="molecule type" value="Genomic_DNA"/>
</dbReference>
<keyword evidence="11" id="KW-1185">Reference proteome</keyword>
<dbReference type="PANTHER" id="PTHR31845:SF34">
    <property type="entry name" value="TRANSCRIPTIONAL ACTIVATOR OF PROTEASES PRTT"/>
    <property type="match status" value="1"/>
</dbReference>
<dbReference type="Gene3D" id="4.10.240.10">
    <property type="entry name" value="Zn(2)-C6 fungal-type DNA-binding domain"/>
    <property type="match status" value="1"/>
</dbReference>
<evidence type="ECO:0000256" key="2">
    <source>
        <dbReference type="ARBA" id="ARBA00022723"/>
    </source>
</evidence>
<dbReference type="Proteomes" id="UP000262825">
    <property type="component" value="Unassembled WGS sequence"/>
</dbReference>
<evidence type="ECO:0000256" key="6">
    <source>
        <dbReference type="ARBA" id="ARBA00023163"/>
    </source>
</evidence>
<keyword evidence="7" id="KW-0539">Nucleus</keyword>
<name>A0A376B8A4_9ASCO</name>
<accession>A0A376B8A4</accession>
<feature type="domain" description="Zn(2)-C6 fungal-type" evidence="9">
    <location>
        <begin position="42"/>
        <end position="77"/>
    </location>
</feature>
<feature type="region of interest" description="Disordered" evidence="8">
    <location>
        <begin position="581"/>
        <end position="609"/>
    </location>
</feature>
<sequence length="771" mass="87889">MSSQKTSEEKNNNRNSPNGKNINNTVKVIRKRINNGPRTLKACEKCRAKKIKCIPSVNMAHDVRCMYCQKLDIKCSLQKLLEDTLSKSSSSSSSNGNIIANTATTKSTTVIKDNAQIMGTSNELARNLYSAHYYNGLGNESLTNINENVLKCVELLQSLKQHTLWASASYPSITSSSSPSSSSLSAPSAKAIDFGKSVDLINSLDSRSNSNIDVPASVLDKNFSALFSPFITFSRLVHKLNVPLQIRNLHDESPLDEATNNNDDEMTNDVIGLNILTFPEVIMLVREFKDNYGTWVSFPESIPVEDLVQMIRKSNCSVLLTTSCVLALRYTIYYHDLKTRIYKNLLYKLKLDLEKELVAVNFSIELIQSLVILSIYSSSFSSDIQIFDAWNLSAFGIQCYISGNILQTFQDYNNSPSNSFSIYSINNCHQDNKLNSKNGSRNSTMTYSNDMFERLRTYRLWNHLCLVHLTHSVLSGRMCILNDESIKLCNRTLNLSNATNFDGRMIAEISLYSILYKCMTNLSTIESLDKFIECIDKWYNRWKYLTSQPTSQFIDFNFHFSQVLSRIIWYHQKVFPNLESGQDTDSNKKVNNNSNSVTSNGNSKLGKQEKIYNNGDDHFVVERTFVGDYMNEHLPLDHVFSKIPLEDQKAIASNCDIALDLFLNVEFHKFRYLSDQLIFISVYLSLVGLKTLKYLKNNHPKELTDESVRKLITSVKKLSLRLRKIRETELKSFWVEEIDLRIPSVVLQYHSAIESYLKESFPNHVEPTLPL</sequence>
<evidence type="ECO:0000256" key="1">
    <source>
        <dbReference type="ARBA" id="ARBA00004123"/>
    </source>
</evidence>
<evidence type="ECO:0000256" key="4">
    <source>
        <dbReference type="ARBA" id="ARBA00023015"/>
    </source>
</evidence>
<dbReference type="InterPro" id="IPR036864">
    <property type="entry name" value="Zn2-C6_fun-type_DNA-bd_sf"/>
</dbReference>
<gene>
    <name evidence="10" type="ORF">SCODWIG_02653</name>
</gene>
<dbReference type="InterPro" id="IPR001138">
    <property type="entry name" value="Zn2Cys6_DnaBD"/>
</dbReference>
<feature type="compositionally biased region" description="Low complexity" evidence="8">
    <location>
        <begin position="13"/>
        <end position="23"/>
    </location>
</feature>
<dbReference type="GO" id="GO:0005634">
    <property type="term" value="C:nucleus"/>
    <property type="evidence" value="ECO:0007669"/>
    <property type="project" value="UniProtKB-SubCell"/>
</dbReference>
<dbReference type="PROSITE" id="PS50048">
    <property type="entry name" value="ZN2_CY6_FUNGAL_2"/>
    <property type="match status" value="1"/>
</dbReference>
<evidence type="ECO:0000313" key="10">
    <source>
        <dbReference type="EMBL" id="SSD60892.1"/>
    </source>
</evidence>
<dbReference type="GO" id="GO:0008270">
    <property type="term" value="F:zinc ion binding"/>
    <property type="evidence" value="ECO:0007669"/>
    <property type="project" value="InterPro"/>
</dbReference>
<evidence type="ECO:0000259" key="9">
    <source>
        <dbReference type="PROSITE" id="PS50048"/>
    </source>
</evidence>
<dbReference type="PROSITE" id="PS00463">
    <property type="entry name" value="ZN2_CY6_FUNGAL_1"/>
    <property type="match status" value="1"/>
</dbReference>